<accession>A0A7S2GBP1</accession>
<proteinExistence type="predicted"/>
<name>A0A7S2GBP1_9STRA</name>
<dbReference type="AlphaFoldDB" id="A0A7S2GBP1"/>
<evidence type="ECO:0000256" key="1">
    <source>
        <dbReference type="SAM" id="Phobius"/>
    </source>
</evidence>
<organism evidence="2">
    <name type="scientific">Octactis speculum</name>
    <dbReference type="NCBI Taxonomy" id="3111310"/>
    <lineage>
        <taxon>Eukaryota</taxon>
        <taxon>Sar</taxon>
        <taxon>Stramenopiles</taxon>
        <taxon>Ochrophyta</taxon>
        <taxon>Dictyochophyceae</taxon>
        <taxon>Dictyochales</taxon>
        <taxon>Dictyochaceae</taxon>
        <taxon>Octactis</taxon>
    </lineage>
</organism>
<keyword evidence="1" id="KW-0812">Transmembrane</keyword>
<feature type="transmembrane region" description="Helical" evidence="1">
    <location>
        <begin position="21"/>
        <end position="37"/>
    </location>
</feature>
<keyword evidence="1" id="KW-1133">Transmembrane helix</keyword>
<protein>
    <submittedName>
        <fullName evidence="2">Uncharacterized protein</fullName>
    </submittedName>
</protein>
<gene>
    <name evidence="2" type="ORF">DSPE1174_LOCUS18093</name>
</gene>
<keyword evidence="1" id="KW-0472">Membrane</keyword>
<sequence>MHADSLSSPPQINHHRYSPGYIGPIFAAGLSIGYFVGHKRSSVSGEAEELCAQTDGARLTAQTDGILLTNYLRNIVWQTVDWLYEEFPAWFKWKIFDWLFTLSLLFLLRKTKHGSRFLHRVFEFLNEN</sequence>
<reference evidence="2" key="1">
    <citation type="submission" date="2021-01" db="EMBL/GenBank/DDBJ databases">
        <authorList>
            <person name="Corre E."/>
            <person name="Pelletier E."/>
            <person name="Niang G."/>
            <person name="Scheremetjew M."/>
            <person name="Finn R."/>
            <person name="Kale V."/>
            <person name="Holt S."/>
            <person name="Cochrane G."/>
            <person name="Meng A."/>
            <person name="Brown T."/>
            <person name="Cohen L."/>
        </authorList>
    </citation>
    <scope>NUCLEOTIDE SEQUENCE</scope>
    <source>
        <strain evidence="2">CCMP1381</strain>
    </source>
</reference>
<dbReference type="EMBL" id="HBGS01035021">
    <property type="protein sequence ID" value="CAD9439429.1"/>
    <property type="molecule type" value="Transcribed_RNA"/>
</dbReference>
<evidence type="ECO:0000313" key="2">
    <source>
        <dbReference type="EMBL" id="CAD9439429.1"/>
    </source>
</evidence>